<feature type="region of interest" description="Disordered" evidence="1">
    <location>
        <begin position="175"/>
        <end position="198"/>
    </location>
</feature>
<sequence>MASSTLFFELQVGLEQLVGASGTQDFETWASVIRDKLADQNNCAEDFYSVSNIIVEMLTGKSLEKDLEPTVVQSIFDGLNLCIYNSTILDESVKDQPGKQDVLAEPIVEGMADGGRDSVNDDECAFLEKITDEICGSATESWNETFEQDQVHNDYEKFLEATAVQIAEKALENISLEDGRGDLQNSSSVAPASDAPMS</sequence>
<keyword evidence="2" id="KW-1185">Reference proteome</keyword>
<evidence type="ECO:0000313" key="2">
    <source>
        <dbReference type="Proteomes" id="UP000887574"/>
    </source>
</evidence>
<accession>A0A915E964</accession>
<protein>
    <submittedName>
        <fullName evidence="3">Pre-rRNA-processing protein TSR2 homolog</fullName>
    </submittedName>
</protein>
<evidence type="ECO:0000313" key="3">
    <source>
        <dbReference type="WBParaSite" id="jg3684"/>
    </source>
</evidence>
<dbReference type="WBParaSite" id="jg3684">
    <property type="protein sequence ID" value="jg3684"/>
    <property type="gene ID" value="jg3684"/>
</dbReference>
<name>A0A915E964_9BILA</name>
<dbReference type="AlphaFoldDB" id="A0A915E964"/>
<proteinExistence type="predicted"/>
<dbReference type="Proteomes" id="UP000887574">
    <property type="component" value="Unplaced"/>
</dbReference>
<organism evidence="2 3">
    <name type="scientific">Ditylenchus dipsaci</name>
    <dbReference type="NCBI Taxonomy" id="166011"/>
    <lineage>
        <taxon>Eukaryota</taxon>
        <taxon>Metazoa</taxon>
        <taxon>Ecdysozoa</taxon>
        <taxon>Nematoda</taxon>
        <taxon>Chromadorea</taxon>
        <taxon>Rhabditida</taxon>
        <taxon>Tylenchina</taxon>
        <taxon>Tylenchomorpha</taxon>
        <taxon>Sphaerularioidea</taxon>
        <taxon>Anguinidae</taxon>
        <taxon>Anguininae</taxon>
        <taxon>Ditylenchus</taxon>
    </lineage>
</organism>
<evidence type="ECO:0000256" key="1">
    <source>
        <dbReference type="SAM" id="MobiDB-lite"/>
    </source>
</evidence>
<reference evidence="3" key="1">
    <citation type="submission" date="2022-11" db="UniProtKB">
        <authorList>
            <consortium name="WormBaseParasite"/>
        </authorList>
    </citation>
    <scope>IDENTIFICATION</scope>
</reference>